<proteinExistence type="inferred from homology"/>
<name>A0ABV6N0S8_9PSEU</name>
<evidence type="ECO:0000256" key="6">
    <source>
        <dbReference type="ARBA" id="ARBA00023136"/>
    </source>
</evidence>
<evidence type="ECO:0000256" key="4">
    <source>
        <dbReference type="ARBA" id="ARBA00022692"/>
    </source>
</evidence>
<organism evidence="9 10">
    <name type="scientific">Kutzneria chonburiensis</name>
    <dbReference type="NCBI Taxonomy" id="1483604"/>
    <lineage>
        <taxon>Bacteria</taxon>
        <taxon>Bacillati</taxon>
        <taxon>Actinomycetota</taxon>
        <taxon>Actinomycetes</taxon>
        <taxon>Pseudonocardiales</taxon>
        <taxon>Pseudonocardiaceae</taxon>
        <taxon>Kutzneria</taxon>
    </lineage>
</organism>
<keyword evidence="6 7" id="KW-0472">Membrane</keyword>
<dbReference type="RefSeq" id="WP_273943258.1">
    <property type="nucleotide sequence ID" value="NZ_CP097263.1"/>
</dbReference>
<reference evidence="9 10" key="1">
    <citation type="submission" date="2024-09" db="EMBL/GenBank/DDBJ databases">
        <authorList>
            <person name="Sun Q."/>
            <person name="Mori K."/>
        </authorList>
    </citation>
    <scope>NUCLEOTIDE SEQUENCE [LARGE SCALE GENOMIC DNA]</scope>
    <source>
        <strain evidence="9 10">TBRC 1432</strain>
    </source>
</reference>
<evidence type="ECO:0000256" key="2">
    <source>
        <dbReference type="ARBA" id="ARBA00022448"/>
    </source>
</evidence>
<evidence type="ECO:0000256" key="3">
    <source>
        <dbReference type="ARBA" id="ARBA00022475"/>
    </source>
</evidence>
<evidence type="ECO:0000313" key="10">
    <source>
        <dbReference type="Proteomes" id="UP001589810"/>
    </source>
</evidence>
<dbReference type="Pfam" id="PF00528">
    <property type="entry name" value="BPD_transp_1"/>
    <property type="match status" value="1"/>
</dbReference>
<evidence type="ECO:0000256" key="5">
    <source>
        <dbReference type="ARBA" id="ARBA00022989"/>
    </source>
</evidence>
<sequence length="284" mass="30487">MTAQQAQVEVAPVESLHRRAARRHRVLVHLTQVAVLLVVVGGWQLTVQDSPRSVILYGVPSGIVGRLTTWITEGTAIGSLGDQIVTTLEEALIGFVIGTVLGIVCGVALGRVRFLSEVFGPFIKVLNAIPRIVLGAVFVLAFGLGIESKVLLVIVLVFFGVFFNAFQGTREVDRNFIANASILGASRWQVTRQVVLPSAFTWIIASLHVSFGFALIGAIVGEFLGGTSGLGVLIKNAQGTFDANGVWAAMVIMAVVALIAEWLITRLENRLLRWRPAQLAGPDL</sequence>
<dbReference type="EMBL" id="JBHLUD010000011">
    <property type="protein sequence ID" value="MFC0546188.1"/>
    <property type="molecule type" value="Genomic_DNA"/>
</dbReference>
<evidence type="ECO:0000259" key="8">
    <source>
        <dbReference type="PROSITE" id="PS50928"/>
    </source>
</evidence>
<dbReference type="SUPFAM" id="SSF161098">
    <property type="entry name" value="MetI-like"/>
    <property type="match status" value="1"/>
</dbReference>
<dbReference type="PANTHER" id="PTHR30151:SF20">
    <property type="entry name" value="ABC TRANSPORTER PERMEASE PROTEIN HI_0355-RELATED"/>
    <property type="match status" value="1"/>
</dbReference>
<keyword evidence="3" id="KW-1003">Cell membrane</keyword>
<keyword evidence="5 7" id="KW-1133">Transmembrane helix</keyword>
<feature type="transmembrane region" description="Helical" evidence="7">
    <location>
        <begin position="26"/>
        <end position="45"/>
    </location>
</feature>
<dbReference type="Proteomes" id="UP001589810">
    <property type="component" value="Unassembled WGS sequence"/>
</dbReference>
<protein>
    <submittedName>
        <fullName evidence="9">ABC transporter permease</fullName>
    </submittedName>
</protein>
<evidence type="ECO:0000256" key="7">
    <source>
        <dbReference type="RuleBase" id="RU363032"/>
    </source>
</evidence>
<feature type="transmembrane region" description="Helical" evidence="7">
    <location>
        <begin position="199"/>
        <end position="225"/>
    </location>
</feature>
<comment type="similarity">
    <text evidence="7">Belongs to the binding-protein-dependent transport system permease family.</text>
</comment>
<gene>
    <name evidence="9" type="ORF">ACFFH7_32050</name>
</gene>
<feature type="transmembrane region" description="Helical" evidence="7">
    <location>
        <begin position="150"/>
        <end position="166"/>
    </location>
</feature>
<dbReference type="Gene3D" id="1.10.3720.10">
    <property type="entry name" value="MetI-like"/>
    <property type="match status" value="1"/>
</dbReference>
<feature type="domain" description="ABC transmembrane type-1" evidence="8">
    <location>
        <begin position="84"/>
        <end position="264"/>
    </location>
</feature>
<comment type="subcellular location">
    <subcellularLocation>
        <location evidence="1 7">Cell membrane</location>
        <topology evidence="1 7">Multi-pass membrane protein</topology>
    </subcellularLocation>
</comment>
<evidence type="ECO:0000313" key="9">
    <source>
        <dbReference type="EMBL" id="MFC0546188.1"/>
    </source>
</evidence>
<dbReference type="InterPro" id="IPR000515">
    <property type="entry name" value="MetI-like"/>
</dbReference>
<dbReference type="PROSITE" id="PS50928">
    <property type="entry name" value="ABC_TM1"/>
    <property type="match status" value="1"/>
</dbReference>
<keyword evidence="4 7" id="KW-0812">Transmembrane</keyword>
<keyword evidence="2 7" id="KW-0813">Transport</keyword>
<dbReference type="PANTHER" id="PTHR30151">
    <property type="entry name" value="ALKANE SULFONATE ABC TRANSPORTER-RELATED, MEMBRANE SUBUNIT"/>
    <property type="match status" value="1"/>
</dbReference>
<keyword evidence="10" id="KW-1185">Reference proteome</keyword>
<feature type="transmembrane region" description="Helical" evidence="7">
    <location>
        <begin position="91"/>
        <end position="110"/>
    </location>
</feature>
<accession>A0ABV6N0S8</accession>
<comment type="caution">
    <text evidence="9">The sequence shown here is derived from an EMBL/GenBank/DDBJ whole genome shotgun (WGS) entry which is preliminary data.</text>
</comment>
<feature type="transmembrane region" description="Helical" evidence="7">
    <location>
        <begin position="245"/>
        <end position="265"/>
    </location>
</feature>
<evidence type="ECO:0000256" key="1">
    <source>
        <dbReference type="ARBA" id="ARBA00004651"/>
    </source>
</evidence>
<dbReference type="CDD" id="cd06261">
    <property type="entry name" value="TM_PBP2"/>
    <property type="match status" value="1"/>
</dbReference>
<dbReference type="InterPro" id="IPR035906">
    <property type="entry name" value="MetI-like_sf"/>
</dbReference>
<feature type="transmembrane region" description="Helical" evidence="7">
    <location>
        <begin position="122"/>
        <end position="144"/>
    </location>
</feature>